<dbReference type="SUPFAM" id="SSF46689">
    <property type="entry name" value="Homeodomain-like"/>
    <property type="match status" value="1"/>
</dbReference>
<reference evidence="7 9" key="2">
    <citation type="submission" date="2019-07" db="EMBL/GenBank/DDBJ databases">
        <title>Draft genome of two Muricauda strains isolated from deep sea.</title>
        <authorList>
            <person name="Sun C."/>
        </authorList>
    </citation>
    <scope>NUCLEOTIDE SEQUENCE [LARGE SCALE GENOMIC DNA]</scope>
    <source>
        <strain evidence="7 9">NH166</strain>
    </source>
</reference>
<dbReference type="Gene3D" id="1.10.10.60">
    <property type="entry name" value="Homeodomain-like"/>
    <property type="match status" value="2"/>
</dbReference>
<keyword evidence="3" id="KW-0804">Transcription</keyword>
<sequence>MDLMLILSFLSGIAIPGGLLLGAYFYFIRKENRLKLGLLAMLFAALAIRCSKSFFCFSLNLPDMGMAISYLGLACIGPITWLYISNAPKAEFKTLRKQELLHFLPSLLGFVAITFYGKEFAVELYMYTTYLMLVYLLISWGYMIKHSNKITGPLFKWNIILLTTVTLFCLIFLFQYYTNELLHYTIASGVSSFLFYALFFISLKTPILFPKKKPVQKGDPEVIQKVNQAIKKEKIYRVPSLTLDKFSKELGFPSYLVSRTIRAEYEKSFSEFINHLRVQEVIEKLPEREQEHHKIEGLAYSAGFNTPSTFYAAFKKVTGMSPTEYEEQFFGVDNLVSQS</sequence>
<evidence type="ECO:0000256" key="4">
    <source>
        <dbReference type="SAM" id="Phobius"/>
    </source>
</evidence>
<feature type="transmembrane region" description="Helical" evidence="4">
    <location>
        <begin position="124"/>
        <end position="143"/>
    </location>
</feature>
<feature type="transmembrane region" description="Helical" evidence="4">
    <location>
        <begin position="6"/>
        <end position="27"/>
    </location>
</feature>
<evidence type="ECO:0000256" key="2">
    <source>
        <dbReference type="ARBA" id="ARBA00023125"/>
    </source>
</evidence>
<dbReference type="PROSITE" id="PS01124">
    <property type="entry name" value="HTH_ARAC_FAMILY_2"/>
    <property type="match status" value="1"/>
</dbReference>
<reference evidence="6 8" key="1">
    <citation type="submission" date="2018-08" db="EMBL/GenBank/DDBJ databases">
        <title>Proposal of Muricauda 72 sp.nov. and Muricauda NH166 sp.nov., isolated from seawater.</title>
        <authorList>
            <person name="Cheng H."/>
            <person name="Wu Y.-H."/>
            <person name="Guo L.-L."/>
            <person name="Xu X.-W."/>
        </authorList>
    </citation>
    <scope>NUCLEOTIDE SEQUENCE [LARGE SCALE GENOMIC DNA]</scope>
    <source>
        <strain evidence="6 8">NH166</strain>
    </source>
</reference>
<proteinExistence type="predicted"/>
<dbReference type="PROSITE" id="PS00041">
    <property type="entry name" value="HTH_ARAC_FAMILY_1"/>
    <property type="match status" value="1"/>
</dbReference>
<dbReference type="Proteomes" id="UP000284189">
    <property type="component" value="Unassembled WGS sequence"/>
</dbReference>
<evidence type="ECO:0000313" key="8">
    <source>
        <dbReference type="Proteomes" id="UP000284189"/>
    </source>
</evidence>
<dbReference type="Pfam" id="PF12833">
    <property type="entry name" value="HTH_18"/>
    <property type="match status" value="1"/>
</dbReference>
<comment type="caution">
    <text evidence="6">The sequence shown here is derived from an EMBL/GenBank/DDBJ whole genome shotgun (WGS) entry which is preliminary data.</text>
</comment>
<dbReference type="InterPro" id="IPR009057">
    <property type="entry name" value="Homeodomain-like_sf"/>
</dbReference>
<feature type="transmembrane region" description="Helical" evidence="4">
    <location>
        <begin position="67"/>
        <end position="88"/>
    </location>
</feature>
<evidence type="ECO:0000313" key="6">
    <source>
        <dbReference type="EMBL" id="RIV71569.1"/>
    </source>
</evidence>
<protein>
    <submittedName>
        <fullName evidence="6">AraC family transcriptional regulator</fullName>
    </submittedName>
</protein>
<feature type="transmembrane region" description="Helical" evidence="4">
    <location>
        <begin position="155"/>
        <end position="176"/>
    </location>
</feature>
<keyword evidence="4" id="KW-1133">Transmembrane helix</keyword>
<feature type="transmembrane region" description="Helical" evidence="4">
    <location>
        <begin position="39"/>
        <end position="61"/>
    </location>
</feature>
<evidence type="ECO:0000313" key="9">
    <source>
        <dbReference type="Proteomes" id="UP000321528"/>
    </source>
</evidence>
<feature type="domain" description="HTH araC/xylS-type" evidence="5">
    <location>
        <begin position="220"/>
        <end position="328"/>
    </location>
</feature>
<dbReference type="GO" id="GO:0003700">
    <property type="term" value="F:DNA-binding transcription factor activity"/>
    <property type="evidence" value="ECO:0007669"/>
    <property type="project" value="InterPro"/>
</dbReference>
<evidence type="ECO:0000256" key="3">
    <source>
        <dbReference type="ARBA" id="ARBA00023163"/>
    </source>
</evidence>
<evidence type="ECO:0000259" key="5">
    <source>
        <dbReference type="PROSITE" id="PS01124"/>
    </source>
</evidence>
<keyword evidence="4" id="KW-0472">Membrane</keyword>
<dbReference type="EMBL" id="QXFJ01000017">
    <property type="protein sequence ID" value="RIV71569.1"/>
    <property type="molecule type" value="Genomic_DNA"/>
</dbReference>
<dbReference type="InterPro" id="IPR018060">
    <property type="entry name" value="HTH_AraC"/>
</dbReference>
<dbReference type="InterPro" id="IPR018062">
    <property type="entry name" value="HTH_AraC-typ_CS"/>
</dbReference>
<dbReference type="OrthoDB" id="6283866at2"/>
<accession>A0A418N8Y6</accession>
<name>A0A418N8Y6_9FLAO</name>
<dbReference type="PANTHER" id="PTHR43280">
    <property type="entry name" value="ARAC-FAMILY TRANSCRIPTIONAL REGULATOR"/>
    <property type="match status" value="1"/>
</dbReference>
<keyword evidence="1" id="KW-0805">Transcription regulation</keyword>
<keyword evidence="2" id="KW-0238">DNA-binding</keyword>
<keyword evidence="9" id="KW-1185">Reference proteome</keyword>
<keyword evidence="4" id="KW-0812">Transmembrane</keyword>
<dbReference type="Proteomes" id="UP000321528">
    <property type="component" value="Unassembled WGS sequence"/>
</dbReference>
<dbReference type="PANTHER" id="PTHR43280:SF29">
    <property type="entry name" value="ARAC-FAMILY TRANSCRIPTIONAL REGULATOR"/>
    <property type="match status" value="1"/>
</dbReference>
<feature type="transmembrane region" description="Helical" evidence="4">
    <location>
        <begin position="100"/>
        <end position="118"/>
    </location>
</feature>
<evidence type="ECO:0000313" key="7">
    <source>
        <dbReference type="EMBL" id="TXK03133.1"/>
    </source>
</evidence>
<evidence type="ECO:0000256" key="1">
    <source>
        <dbReference type="ARBA" id="ARBA00023015"/>
    </source>
</evidence>
<dbReference type="AlphaFoldDB" id="A0A418N8Y6"/>
<dbReference type="EMBL" id="VNWL01000016">
    <property type="protein sequence ID" value="TXK03133.1"/>
    <property type="molecule type" value="Genomic_DNA"/>
</dbReference>
<organism evidence="6 8">
    <name type="scientific">Flagellimonas aequoris</name>
    <dbReference type="NCBI Taxonomy" id="2306997"/>
    <lineage>
        <taxon>Bacteria</taxon>
        <taxon>Pseudomonadati</taxon>
        <taxon>Bacteroidota</taxon>
        <taxon>Flavobacteriia</taxon>
        <taxon>Flavobacteriales</taxon>
        <taxon>Flavobacteriaceae</taxon>
        <taxon>Flagellimonas</taxon>
    </lineage>
</organism>
<feature type="transmembrane region" description="Helical" evidence="4">
    <location>
        <begin position="182"/>
        <end position="203"/>
    </location>
</feature>
<dbReference type="GO" id="GO:0043565">
    <property type="term" value="F:sequence-specific DNA binding"/>
    <property type="evidence" value="ECO:0007669"/>
    <property type="project" value="InterPro"/>
</dbReference>
<dbReference type="SMART" id="SM00342">
    <property type="entry name" value="HTH_ARAC"/>
    <property type="match status" value="1"/>
</dbReference>
<gene>
    <name evidence="6" type="ORF">D2U88_07325</name>
    <name evidence="7" type="ORF">FQ019_07270</name>
</gene>